<sequence>MSEFLVNLLGERLVNGEKAEVDVQALGSKLSLVGLYFGCSLNGPCKQFNASLGDFYSKFKTSSEHRDKLEIVFVSSDQDQKHWQEFLQEMQWPALPLKERHRKMKLWNKYKVTSIPSLVFVDAATGKVVCRNGLLVVRDDPKGLEFPWGPKPFMEVVAGPLLRSSGQTADSSCLEGSYVGVYFSAHWCPPCRSLSRVLVESYRTVKESGQKFEIVFVSADRSEDSFKQYFSEMPWLAVPYSDEGRRSRLNRLYGIQGIPTLILLDAEGRLVTRQGRVEVLNDPECRRFPWHPRPVLELSESNAAQLNEGPCLVLFVDSRTDGEQQIACLAIMKPAERVRAVWRLNTLRPHPASPVSVCLCAQDDMSDSLRDYTNLPEAAPLLTILDMSARAKYVRDVEEITPAVVEQFVGDFLAEKLKPEPI</sequence>
<comment type="subcellular location">
    <subcellularLocation>
        <location evidence="2">Cytoplasm</location>
        <location evidence="2">Cytosol</location>
    </subcellularLocation>
    <subcellularLocation>
        <location evidence="1">Nucleus</location>
    </subcellularLocation>
</comment>
<dbReference type="EMBL" id="AHAT01005879">
    <property type="status" value="NOT_ANNOTATED_CDS"/>
    <property type="molecule type" value="Genomic_DNA"/>
</dbReference>
<name>W5MGA7_LEPOC</name>
<evidence type="ECO:0000256" key="11">
    <source>
        <dbReference type="ARBA" id="ARBA00025782"/>
    </source>
</evidence>
<keyword evidence="9" id="KW-0520">NAD</keyword>
<dbReference type="Ensembl" id="ENSLOCT00000007424.1">
    <property type="protein sequence ID" value="ENSLOCP00000007416.1"/>
    <property type="gene ID" value="ENSLOCG00000006137.1"/>
</dbReference>
<evidence type="ECO:0000256" key="5">
    <source>
        <dbReference type="ARBA" id="ARBA00022490"/>
    </source>
</evidence>
<dbReference type="PANTHER" id="PTHR46472:SF1">
    <property type="entry name" value="NUCLEOREDOXIN"/>
    <property type="match status" value="1"/>
</dbReference>
<dbReference type="EC" id="1.8.1.8" evidence="3"/>
<dbReference type="GO" id="GO:0004791">
    <property type="term" value="F:thioredoxin-disulfide reductase (NADPH) activity"/>
    <property type="evidence" value="ECO:0000318"/>
    <property type="project" value="GO_Central"/>
</dbReference>
<dbReference type="GO" id="GO:0030178">
    <property type="term" value="P:negative regulation of Wnt signaling pathway"/>
    <property type="evidence" value="ECO:0000318"/>
    <property type="project" value="GO_Central"/>
</dbReference>
<dbReference type="PANTHER" id="PTHR46472">
    <property type="entry name" value="NUCLEOREDOXIN"/>
    <property type="match status" value="1"/>
</dbReference>
<evidence type="ECO:0000256" key="2">
    <source>
        <dbReference type="ARBA" id="ARBA00004514"/>
    </source>
</evidence>
<keyword evidence="17" id="KW-1185">Reference proteome</keyword>
<dbReference type="InParanoid" id="W5MGA7"/>
<reference evidence="16" key="3">
    <citation type="submission" date="2025-09" db="UniProtKB">
        <authorList>
            <consortium name="Ensembl"/>
        </authorList>
    </citation>
    <scope>IDENTIFICATION</scope>
</reference>
<dbReference type="EMBL" id="AHAT01005877">
    <property type="status" value="NOT_ANNOTATED_CDS"/>
    <property type="molecule type" value="Genomic_DNA"/>
</dbReference>
<evidence type="ECO:0000256" key="10">
    <source>
        <dbReference type="ARBA" id="ARBA00023242"/>
    </source>
</evidence>
<dbReference type="EMBL" id="AHAT01005876">
    <property type="status" value="NOT_ANNOTATED_CDS"/>
    <property type="molecule type" value="Genomic_DNA"/>
</dbReference>
<dbReference type="InterPro" id="IPR012336">
    <property type="entry name" value="Thioredoxin-like_fold"/>
</dbReference>
<dbReference type="PROSITE" id="PS51352">
    <property type="entry name" value="THIOREDOXIN_2"/>
    <property type="match status" value="1"/>
</dbReference>
<dbReference type="SUPFAM" id="SSF52833">
    <property type="entry name" value="Thioredoxin-like"/>
    <property type="match status" value="2"/>
</dbReference>
<evidence type="ECO:0000256" key="7">
    <source>
        <dbReference type="ARBA" id="ARBA00022782"/>
    </source>
</evidence>
<protein>
    <recommendedName>
        <fullName evidence="12">Nucleoredoxin</fullName>
        <ecNumber evidence="3">1.8.1.8</ecNumber>
    </recommendedName>
</protein>
<dbReference type="GO" id="GO:0016055">
    <property type="term" value="P:Wnt signaling pathway"/>
    <property type="evidence" value="ECO:0007669"/>
    <property type="project" value="UniProtKB-KW"/>
</dbReference>
<accession>W5MGA7</accession>
<dbReference type="GO" id="GO:0005634">
    <property type="term" value="C:nucleus"/>
    <property type="evidence" value="ECO:0000318"/>
    <property type="project" value="GO_Central"/>
</dbReference>
<dbReference type="InterPro" id="IPR013766">
    <property type="entry name" value="Thioredoxin_domain"/>
</dbReference>
<dbReference type="HOGENOM" id="CLU_019626_2_0_1"/>
<evidence type="ECO:0000256" key="1">
    <source>
        <dbReference type="ARBA" id="ARBA00004123"/>
    </source>
</evidence>
<evidence type="ECO:0000256" key="14">
    <source>
        <dbReference type="ARBA" id="ARBA00047804"/>
    </source>
</evidence>
<keyword evidence="7" id="KW-0221">Differentiation</keyword>
<keyword evidence="8" id="KW-0560">Oxidoreductase</keyword>
<organism evidence="16 17">
    <name type="scientific">Lepisosteus oculatus</name>
    <name type="common">Spotted gar</name>
    <dbReference type="NCBI Taxonomy" id="7918"/>
    <lineage>
        <taxon>Eukaryota</taxon>
        <taxon>Metazoa</taxon>
        <taxon>Chordata</taxon>
        <taxon>Craniata</taxon>
        <taxon>Vertebrata</taxon>
        <taxon>Euteleostomi</taxon>
        <taxon>Actinopterygii</taxon>
        <taxon>Neopterygii</taxon>
        <taxon>Holostei</taxon>
        <taxon>Semionotiformes</taxon>
        <taxon>Lepisosteidae</taxon>
        <taxon>Lepisosteus</taxon>
    </lineage>
</organism>
<dbReference type="Pfam" id="PF13905">
    <property type="entry name" value="Thioredoxin_8"/>
    <property type="match status" value="2"/>
</dbReference>
<dbReference type="InterPro" id="IPR045870">
    <property type="entry name" value="TryX_NRX_thioredoxin_dom"/>
</dbReference>
<dbReference type="InterPro" id="IPR036249">
    <property type="entry name" value="Thioredoxin-like_sf"/>
</dbReference>
<evidence type="ECO:0000256" key="3">
    <source>
        <dbReference type="ARBA" id="ARBA00012612"/>
    </source>
</evidence>
<evidence type="ECO:0000259" key="15">
    <source>
        <dbReference type="PROSITE" id="PS51352"/>
    </source>
</evidence>
<evidence type="ECO:0000313" key="17">
    <source>
        <dbReference type="Proteomes" id="UP000018468"/>
    </source>
</evidence>
<dbReference type="GO" id="GO:0031397">
    <property type="term" value="P:negative regulation of protein ubiquitination"/>
    <property type="evidence" value="ECO:0000318"/>
    <property type="project" value="GO_Central"/>
</dbReference>
<dbReference type="FunCoup" id="W5MGA7">
    <property type="interactions" value="336"/>
</dbReference>
<dbReference type="OMA" id="NAPCRQF"/>
<evidence type="ECO:0000256" key="12">
    <source>
        <dbReference type="ARBA" id="ARBA00026178"/>
    </source>
</evidence>
<dbReference type="EMBL" id="AHAT01005873">
    <property type="status" value="NOT_ANNOTATED_CDS"/>
    <property type="molecule type" value="Genomic_DNA"/>
</dbReference>
<dbReference type="EMBL" id="AHAT01005874">
    <property type="status" value="NOT_ANNOTATED_CDS"/>
    <property type="molecule type" value="Genomic_DNA"/>
</dbReference>
<dbReference type="STRING" id="7918.ENSLOCP00000007416"/>
<feature type="domain" description="Thioredoxin" evidence="15">
    <location>
        <begin position="109"/>
        <end position="308"/>
    </location>
</feature>
<evidence type="ECO:0000256" key="4">
    <source>
        <dbReference type="ARBA" id="ARBA00022473"/>
    </source>
</evidence>
<reference evidence="16" key="2">
    <citation type="submission" date="2025-08" db="UniProtKB">
        <authorList>
            <consortium name="Ensembl"/>
        </authorList>
    </citation>
    <scope>IDENTIFICATION</scope>
</reference>
<keyword evidence="6" id="KW-0879">Wnt signaling pathway</keyword>
<dbReference type="FunFam" id="3.40.30.10:FF:000062">
    <property type="entry name" value="Nucleoredoxin"/>
    <property type="match status" value="1"/>
</dbReference>
<dbReference type="AlphaFoldDB" id="W5MGA7"/>
<dbReference type="eggNOG" id="KOG2501">
    <property type="taxonomic scope" value="Eukaryota"/>
</dbReference>
<dbReference type="Gene3D" id="3.40.30.10">
    <property type="entry name" value="Glutaredoxin"/>
    <property type="match status" value="3"/>
</dbReference>
<dbReference type="Bgee" id="ENSLOCG00000006137">
    <property type="expression patterns" value="Expressed in camera-type eye and 13 other cell types or tissues"/>
</dbReference>
<evidence type="ECO:0000256" key="9">
    <source>
        <dbReference type="ARBA" id="ARBA00023027"/>
    </source>
</evidence>
<dbReference type="EMBL" id="AHAT01005872">
    <property type="status" value="NOT_ANNOTATED_CDS"/>
    <property type="molecule type" value="Genomic_DNA"/>
</dbReference>
<dbReference type="EMBL" id="AHAT01005875">
    <property type="status" value="NOT_ANNOTATED_CDS"/>
    <property type="molecule type" value="Genomic_DNA"/>
</dbReference>
<dbReference type="GO" id="GO:0005829">
    <property type="term" value="C:cytosol"/>
    <property type="evidence" value="ECO:0007669"/>
    <property type="project" value="UniProtKB-SubCell"/>
</dbReference>
<keyword evidence="10" id="KW-0539">Nucleus</keyword>
<keyword evidence="5" id="KW-0963">Cytoplasm</keyword>
<dbReference type="Proteomes" id="UP000018468">
    <property type="component" value="Linkage group LG22"/>
</dbReference>
<reference evidence="17" key="1">
    <citation type="submission" date="2011-12" db="EMBL/GenBank/DDBJ databases">
        <title>The Draft Genome of Lepisosteus oculatus.</title>
        <authorList>
            <consortium name="The Broad Institute Genome Assembly &amp; Analysis Group"/>
            <consortium name="Computational R&amp;D Group"/>
            <consortium name="and Sequencing Platform"/>
            <person name="Di Palma F."/>
            <person name="Alfoldi J."/>
            <person name="Johnson J."/>
            <person name="Berlin A."/>
            <person name="Gnerre S."/>
            <person name="Jaffe D."/>
            <person name="MacCallum I."/>
            <person name="Young S."/>
            <person name="Walker B.J."/>
            <person name="Lander E.S."/>
            <person name="Lindblad-Toh K."/>
        </authorList>
    </citation>
    <scope>NUCLEOTIDE SEQUENCE [LARGE SCALE GENOMIC DNA]</scope>
</reference>
<dbReference type="CDD" id="cd03009">
    <property type="entry name" value="TryX_like_TryX_NRX"/>
    <property type="match status" value="1"/>
</dbReference>
<comment type="catalytic activity">
    <reaction evidence="13">
        <text>[protein]-dithiol + NAD(+) = [protein]-disulfide + NADH + H(+)</text>
        <dbReference type="Rhea" id="RHEA:18749"/>
        <dbReference type="Rhea" id="RHEA-COMP:10593"/>
        <dbReference type="Rhea" id="RHEA-COMP:10594"/>
        <dbReference type="ChEBI" id="CHEBI:15378"/>
        <dbReference type="ChEBI" id="CHEBI:29950"/>
        <dbReference type="ChEBI" id="CHEBI:50058"/>
        <dbReference type="ChEBI" id="CHEBI:57540"/>
        <dbReference type="ChEBI" id="CHEBI:57945"/>
        <dbReference type="EC" id="1.8.1.8"/>
    </reaction>
</comment>
<dbReference type="FunFam" id="3.40.30.10:FF:000210">
    <property type="entry name" value="nucleoredoxin"/>
    <property type="match status" value="1"/>
</dbReference>
<comment type="similarity">
    <text evidence="11">Belongs to the nucleoredoxin family.</text>
</comment>
<dbReference type="GeneTree" id="ENSGT00940000165363"/>
<dbReference type="EMBL" id="AHAT01005878">
    <property type="status" value="NOT_ANNOTATED_CDS"/>
    <property type="molecule type" value="Genomic_DNA"/>
</dbReference>
<keyword evidence="4" id="KW-0217">Developmental protein</keyword>
<evidence type="ECO:0000256" key="8">
    <source>
        <dbReference type="ARBA" id="ARBA00023002"/>
    </source>
</evidence>
<evidence type="ECO:0000313" key="16">
    <source>
        <dbReference type="Ensembl" id="ENSLOCP00000007416.1"/>
    </source>
</evidence>
<comment type="catalytic activity">
    <reaction evidence="14">
        <text>[protein]-dithiol + NADP(+) = [protein]-disulfide + NADPH + H(+)</text>
        <dbReference type="Rhea" id="RHEA:18753"/>
        <dbReference type="Rhea" id="RHEA-COMP:10593"/>
        <dbReference type="Rhea" id="RHEA-COMP:10594"/>
        <dbReference type="ChEBI" id="CHEBI:15378"/>
        <dbReference type="ChEBI" id="CHEBI:29950"/>
        <dbReference type="ChEBI" id="CHEBI:50058"/>
        <dbReference type="ChEBI" id="CHEBI:57783"/>
        <dbReference type="ChEBI" id="CHEBI:58349"/>
        <dbReference type="EC" id="1.8.1.8"/>
    </reaction>
</comment>
<evidence type="ECO:0000256" key="13">
    <source>
        <dbReference type="ARBA" id="ARBA00047388"/>
    </source>
</evidence>
<proteinExistence type="inferred from homology"/>
<dbReference type="GO" id="GO:0030154">
    <property type="term" value="P:cell differentiation"/>
    <property type="evidence" value="ECO:0007669"/>
    <property type="project" value="UniProtKB-KW"/>
</dbReference>
<evidence type="ECO:0000256" key="6">
    <source>
        <dbReference type="ARBA" id="ARBA00022687"/>
    </source>
</evidence>